<comment type="caution">
    <text evidence="3">The sequence shown here is derived from an EMBL/GenBank/DDBJ whole genome shotgun (WGS) entry which is preliminary data.</text>
</comment>
<dbReference type="AlphaFoldDB" id="A0A7J6NDR4"/>
<evidence type="ECO:0000256" key="1">
    <source>
        <dbReference type="SAM" id="MobiDB-lite"/>
    </source>
</evidence>
<dbReference type="Pfam" id="PF13358">
    <property type="entry name" value="DDE_3"/>
    <property type="match status" value="1"/>
</dbReference>
<proteinExistence type="predicted"/>
<name>A0A7J6NDR4_PEROL</name>
<sequence>MSRGSQLSDSERAEVIKLLAAGKTTLEISKILKRDHRTIKTFVANPEKRPEGHRGPTKKSVTAREKTRVKRAMAKQPLGTSKEIFEAAGVSMKPKSSRNRVLGQLGKVRKSVGKPSLTARHKAMRLDWARENIKRDFSTVLWTDECRATLDGPDAWASGWILHGTSPPPRMKRQQKGGGVMFWAGIIDDIVVGPFRVENGVKMDSKAYTELLSKNFLPWYRSRPVSFKRKMVFMHDNAPAHSSKFTTSFLERHGFKNKKIMAWPSFSPDLNPIENYWGLLKRAIYRQGAQFDTTDQLWSAIQKAAAEVTAEDVRKLTCSMDRRVERLLLCRGGHVGS</sequence>
<accession>A0A7J6NDR4</accession>
<feature type="domain" description="Tc1-like transposase DDE" evidence="2">
    <location>
        <begin position="140"/>
        <end position="297"/>
    </location>
</feature>
<evidence type="ECO:0000259" key="2">
    <source>
        <dbReference type="Pfam" id="PF13358"/>
    </source>
</evidence>
<dbReference type="GO" id="GO:0003676">
    <property type="term" value="F:nucleic acid binding"/>
    <property type="evidence" value="ECO:0007669"/>
    <property type="project" value="InterPro"/>
</dbReference>
<dbReference type="Proteomes" id="UP000541610">
    <property type="component" value="Unassembled WGS sequence"/>
</dbReference>
<dbReference type="Gene3D" id="3.30.420.10">
    <property type="entry name" value="Ribonuclease H-like superfamily/Ribonuclease H"/>
    <property type="match status" value="1"/>
</dbReference>
<dbReference type="Gene3D" id="1.10.10.60">
    <property type="entry name" value="Homeodomain-like"/>
    <property type="match status" value="1"/>
</dbReference>
<dbReference type="InterPro" id="IPR052338">
    <property type="entry name" value="Transposase_5"/>
</dbReference>
<dbReference type="InterPro" id="IPR036397">
    <property type="entry name" value="RNaseH_sf"/>
</dbReference>
<protein>
    <recommendedName>
        <fullName evidence="2">Tc1-like transposase DDE domain-containing protein</fullName>
    </recommendedName>
</protein>
<dbReference type="EMBL" id="JABANP010000464">
    <property type="protein sequence ID" value="KAF4682028.1"/>
    <property type="molecule type" value="Genomic_DNA"/>
</dbReference>
<dbReference type="InterPro" id="IPR038717">
    <property type="entry name" value="Tc1-like_DDE_dom"/>
</dbReference>
<feature type="region of interest" description="Disordered" evidence="1">
    <location>
        <begin position="43"/>
        <end position="64"/>
    </location>
</feature>
<dbReference type="PANTHER" id="PTHR23022:SF129">
    <property type="entry name" value="TRANSPOSABLE ELEMENT TC3 TRANSPOSASE"/>
    <property type="match status" value="1"/>
</dbReference>
<evidence type="ECO:0000313" key="3">
    <source>
        <dbReference type="EMBL" id="KAF4682028.1"/>
    </source>
</evidence>
<dbReference type="OrthoDB" id="412719at2759"/>
<dbReference type="PANTHER" id="PTHR23022">
    <property type="entry name" value="TRANSPOSABLE ELEMENT-RELATED"/>
    <property type="match status" value="1"/>
</dbReference>
<gene>
    <name evidence="3" type="ORF">FOZ60_011221</name>
</gene>
<organism evidence="3 4">
    <name type="scientific">Perkinsus olseni</name>
    <name type="common">Perkinsus atlanticus</name>
    <dbReference type="NCBI Taxonomy" id="32597"/>
    <lineage>
        <taxon>Eukaryota</taxon>
        <taxon>Sar</taxon>
        <taxon>Alveolata</taxon>
        <taxon>Perkinsozoa</taxon>
        <taxon>Perkinsea</taxon>
        <taxon>Perkinsida</taxon>
        <taxon>Perkinsidae</taxon>
        <taxon>Perkinsus</taxon>
    </lineage>
</organism>
<evidence type="ECO:0000313" key="4">
    <source>
        <dbReference type="Proteomes" id="UP000541610"/>
    </source>
</evidence>
<reference evidence="3 4" key="1">
    <citation type="submission" date="2020-04" db="EMBL/GenBank/DDBJ databases">
        <title>Perkinsus olseni comparative genomics.</title>
        <authorList>
            <person name="Bogema D.R."/>
        </authorList>
    </citation>
    <scope>NUCLEOTIDE SEQUENCE [LARGE SCALE GENOMIC DNA]</scope>
    <source>
        <strain evidence="3">00978-12</strain>
    </source>
</reference>